<keyword evidence="7" id="KW-1185">Reference proteome</keyword>
<dbReference type="PANTHER" id="PTHR30383">
    <property type="entry name" value="THIOESTERASE 1/PROTEASE 1/LYSOPHOSPHOLIPASE L1"/>
    <property type="match status" value="1"/>
</dbReference>
<proteinExistence type="inferred from homology"/>
<dbReference type="CDD" id="cd01822">
    <property type="entry name" value="Lysophospholipase_L1_like"/>
    <property type="match status" value="1"/>
</dbReference>
<evidence type="ECO:0000256" key="2">
    <source>
        <dbReference type="ARBA" id="ARBA00022729"/>
    </source>
</evidence>
<dbReference type="OrthoDB" id="9786188at2"/>
<feature type="chain" id="PRO_5008673039" evidence="4">
    <location>
        <begin position="19"/>
        <end position="203"/>
    </location>
</feature>
<dbReference type="Proteomes" id="UP000094936">
    <property type="component" value="Unassembled WGS sequence"/>
</dbReference>
<dbReference type="FunFam" id="3.40.50.1110:FF:000001">
    <property type="entry name" value="Multifunctional acyl-CoA thioesterase I"/>
    <property type="match status" value="1"/>
</dbReference>
<dbReference type="InterPro" id="IPR051532">
    <property type="entry name" value="Ester_Hydrolysis_Enzymes"/>
</dbReference>
<evidence type="ECO:0000256" key="4">
    <source>
        <dbReference type="SAM" id="SignalP"/>
    </source>
</evidence>
<gene>
    <name evidence="6" type="ORF">A8L45_17220</name>
</gene>
<reference evidence="6 7" key="1">
    <citation type="submission" date="2016-05" db="EMBL/GenBank/DDBJ databases">
        <title>Genomic Taxonomy of the Vibrionaceae.</title>
        <authorList>
            <person name="Gomez-Gil B."/>
            <person name="Enciso-Ibarra J."/>
        </authorList>
    </citation>
    <scope>NUCLEOTIDE SEQUENCE [LARGE SCALE GENOMIC DNA]</scope>
    <source>
        <strain evidence="6 7">CAIM 1920</strain>
    </source>
</reference>
<accession>A0A1C3EDW7</accession>
<dbReference type="InterPro" id="IPR036514">
    <property type="entry name" value="SGNH_hydro_sf"/>
</dbReference>
<evidence type="ECO:0000313" key="7">
    <source>
        <dbReference type="Proteomes" id="UP000094936"/>
    </source>
</evidence>
<dbReference type="GO" id="GO:0004622">
    <property type="term" value="F:phosphatidylcholine lysophospholipase activity"/>
    <property type="evidence" value="ECO:0007669"/>
    <property type="project" value="UniProtKB-ARBA"/>
</dbReference>
<dbReference type="RefSeq" id="WP_068904538.1">
    <property type="nucleotide sequence ID" value="NZ_JBHUIF010000028.1"/>
</dbReference>
<evidence type="ECO:0000256" key="1">
    <source>
        <dbReference type="ARBA" id="ARBA00008668"/>
    </source>
</evidence>
<feature type="domain" description="SGNH hydrolase-type esterase" evidence="5">
    <location>
        <begin position="23"/>
        <end position="182"/>
    </location>
</feature>
<dbReference type="Pfam" id="PF13472">
    <property type="entry name" value="Lipase_GDSL_2"/>
    <property type="match status" value="1"/>
</dbReference>
<comment type="similarity">
    <text evidence="1">Belongs to the 'GDSL' lipolytic enzyme family.</text>
</comment>
<dbReference type="STRING" id="1080227.A8L45_17220"/>
<dbReference type="EMBL" id="LYBM01000036">
    <property type="protein sequence ID" value="ODA31413.1"/>
    <property type="molecule type" value="Genomic_DNA"/>
</dbReference>
<evidence type="ECO:0000259" key="5">
    <source>
        <dbReference type="Pfam" id="PF13472"/>
    </source>
</evidence>
<protein>
    <submittedName>
        <fullName evidence="6">Arylesterase</fullName>
    </submittedName>
</protein>
<sequence>MFKVLSLCFIFLSFNAFGQTVMVLGDSLSAGYQMPIERSWPTIMEQRLKASGQAEKVVNASISGDTTGNGLARLPALLDTHQPDWVVIELGANDGLRGWSPDLIRKNLTQLIKLSQQSGAQVALIQIQIPPNYGKRYTKAFSDIYPTVSAEQDIPLIPFFMEKVVLTPGWLMSDGLHPTEAAQPYIADFMSQQLKPYFGTRSN</sequence>
<feature type="signal peptide" evidence="4">
    <location>
        <begin position="1"/>
        <end position="18"/>
    </location>
</feature>
<dbReference type="GO" id="GO:0006629">
    <property type="term" value="P:lipid metabolic process"/>
    <property type="evidence" value="ECO:0007669"/>
    <property type="project" value="InterPro"/>
</dbReference>
<dbReference type="SUPFAM" id="SSF52266">
    <property type="entry name" value="SGNH hydrolase"/>
    <property type="match status" value="1"/>
</dbReference>
<dbReference type="InterPro" id="IPR008265">
    <property type="entry name" value="Lipase_GDSL_AS"/>
</dbReference>
<keyword evidence="2 4" id="KW-0732">Signal</keyword>
<name>A0A1C3EDW7_9GAMM</name>
<comment type="caution">
    <text evidence="6">The sequence shown here is derived from an EMBL/GenBank/DDBJ whole genome shotgun (WGS) entry which is preliminary data.</text>
</comment>
<dbReference type="PROSITE" id="PS01098">
    <property type="entry name" value="LIPASE_GDSL_SER"/>
    <property type="match status" value="1"/>
</dbReference>
<dbReference type="AlphaFoldDB" id="A0A1C3EDW7"/>
<dbReference type="PANTHER" id="PTHR30383:SF24">
    <property type="entry name" value="THIOESTERASE 1_PROTEASE 1_LYSOPHOSPHOLIPASE L1"/>
    <property type="match status" value="1"/>
</dbReference>
<dbReference type="InterPro" id="IPR013830">
    <property type="entry name" value="SGNH_hydro"/>
</dbReference>
<keyword evidence="3" id="KW-0378">Hydrolase</keyword>
<dbReference type="Gene3D" id="3.40.50.1110">
    <property type="entry name" value="SGNH hydrolase"/>
    <property type="match status" value="1"/>
</dbReference>
<organism evidence="6 7">
    <name type="scientific">Veronia pacifica</name>
    <dbReference type="NCBI Taxonomy" id="1080227"/>
    <lineage>
        <taxon>Bacteria</taxon>
        <taxon>Pseudomonadati</taxon>
        <taxon>Pseudomonadota</taxon>
        <taxon>Gammaproteobacteria</taxon>
        <taxon>Vibrionales</taxon>
        <taxon>Vibrionaceae</taxon>
        <taxon>Veronia</taxon>
    </lineage>
</organism>
<evidence type="ECO:0000256" key="3">
    <source>
        <dbReference type="ARBA" id="ARBA00022801"/>
    </source>
</evidence>
<evidence type="ECO:0000313" key="6">
    <source>
        <dbReference type="EMBL" id="ODA31413.1"/>
    </source>
</evidence>